<dbReference type="Gene3D" id="3.40.50.1820">
    <property type="entry name" value="alpha/beta hydrolase"/>
    <property type="match status" value="1"/>
</dbReference>
<dbReference type="RefSeq" id="WP_148067098.1">
    <property type="nucleotide sequence ID" value="NZ_VRZA01000002.1"/>
</dbReference>
<evidence type="ECO:0000313" key="4">
    <source>
        <dbReference type="Proteomes" id="UP000321039"/>
    </source>
</evidence>
<protein>
    <submittedName>
        <fullName evidence="3">Alpha/beta hydrolase</fullName>
    </submittedName>
</protein>
<reference evidence="3 4" key="1">
    <citation type="submission" date="2019-08" db="EMBL/GenBank/DDBJ databases">
        <title>Parahaliea maris sp. nov., isolated from the surface seawater.</title>
        <authorList>
            <person name="Liu Y."/>
        </authorList>
    </citation>
    <scope>NUCLEOTIDE SEQUENCE [LARGE SCALE GENOMIC DNA]</scope>
    <source>
        <strain evidence="3 4">HSLHS9</strain>
    </source>
</reference>
<dbReference type="InterPro" id="IPR049492">
    <property type="entry name" value="BD-FAE-like_dom"/>
</dbReference>
<evidence type="ECO:0000259" key="2">
    <source>
        <dbReference type="Pfam" id="PF20434"/>
    </source>
</evidence>
<proteinExistence type="predicted"/>
<dbReference type="GO" id="GO:0016787">
    <property type="term" value="F:hydrolase activity"/>
    <property type="evidence" value="ECO:0007669"/>
    <property type="project" value="UniProtKB-KW"/>
</dbReference>
<evidence type="ECO:0000256" key="1">
    <source>
        <dbReference type="ARBA" id="ARBA00022801"/>
    </source>
</evidence>
<name>A0A5C9A6J4_9GAMM</name>
<dbReference type="AlphaFoldDB" id="A0A5C9A6J4"/>
<comment type="caution">
    <text evidence="3">The sequence shown here is derived from an EMBL/GenBank/DDBJ whole genome shotgun (WGS) entry which is preliminary data.</text>
</comment>
<dbReference type="Pfam" id="PF20434">
    <property type="entry name" value="BD-FAE"/>
    <property type="match status" value="1"/>
</dbReference>
<dbReference type="PROSITE" id="PS51257">
    <property type="entry name" value="PROKAR_LIPOPROTEIN"/>
    <property type="match status" value="1"/>
</dbReference>
<keyword evidence="4" id="KW-1185">Reference proteome</keyword>
<evidence type="ECO:0000313" key="3">
    <source>
        <dbReference type="EMBL" id="TXS95187.1"/>
    </source>
</evidence>
<organism evidence="3 4">
    <name type="scientific">Parahaliea maris</name>
    <dbReference type="NCBI Taxonomy" id="2716870"/>
    <lineage>
        <taxon>Bacteria</taxon>
        <taxon>Pseudomonadati</taxon>
        <taxon>Pseudomonadota</taxon>
        <taxon>Gammaproteobacteria</taxon>
        <taxon>Cellvibrionales</taxon>
        <taxon>Halieaceae</taxon>
        <taxon>Parahaliea</taxon>
    </lineage>
</organism>
<dbReference type="PANTHER" id="PTHR48081:SF33">
    <property type="entry name" value="KYNURENINE FORMAMIDASE"/>
    <property type="match status" value="1"/>
</dbReference>
<keyword evidence="1 3" id="KW-0378">Hydrolase</keyword>
<feature type="domain" description="BD-FAE-like" evidence="2">
    <location>
        <begin position="51"/>
        <end position="238"/>
    </location>
</feature>
<dbReference type="EMBL" id="VRZA01000002">
    <property type="protein sequence ID" value="TXS95187.1"/>
    <property type="molecule type" value="Genomic_DNA"/>
</dbReference>
<sequence>MRVLTSLTPALLTSFLLTGCDALGAFNFVQAGGISPSYADVAYGAGERQTLDLYLPKENGTPAPLLVWFYGGAWDSGDKEQYAFVARRFTAMGYAVAIPNYRLVPEVRFPAFLDDAAAALARLRSLIREQPGKISTQPMVLAGHSAGAYIAVQVVAGPDYLAKVGLGPEDVAGIIGLSGPYDFYPYKVDSSRAAFGDTPARQSQPVEQELSRMPPLLLISGNADETVRPRNSIRLSEKAPQARLQLVDGLGHAGTLLALGRFITSNKAVLEPLEQFLVTVSSPAPQS</sequence>
<dbReference type="InterPro" id="IPR050300">
    <property type="entry name" value="GDXG_lipolytic_enzyme"/>
</dbReference>
<gene>
    <name evidence="3" type="ORF">FV139_04615</name>
</gene>
<accession>A0A5C9A6J4</accession>
<dbReference type="InterPro" id="IPR029058">
    <property type="entry name" value="AB_hydrolase_fold"/>
</dbReference>
<dbReference type="PANTHER" id="PTHR48081">
    <property type="entry name" value="AB HYDROLASE SUPERFAMILY PROTEIN C4A8.06C"/>
    <property type="match status" value="1"/>
</dbReference>
<dbReference type="Proteomes" id="UP000321039">
    <property type="component" value="Unassembled WGS sequence"/>
</dbReference>
<dbReference type="SUPFAM" id="SSF53474">
    <property type="entry name" value="alpha/beta-Hydrolases"/>
    <property type="match status" value="1"/>
</dbReference>